<dbReference type="EMBL" id="CP000449">
    <property type="protein sequence ID" value="ABI67107.1"/>
    <property type="molecule type" value="Genomic_DNA"/>
</dbReference>
<organism evidence="2 3">
    <name type="scientific">Maricaulis maris (strain MCS10)</name>
    <name type="common">Caulobacter maris</name>
    <dbReference type="NCBI Taxonomy" id="394221"/>
    <lineage>
        <taxon>Bacteria</taxon>
        <taxon>Pseudomonadati</taxon>
        <taxon>Pseudomonadota</taxon>
        <taxon>Alphaproteobacteria</taxon>
        <taxon>Maricaulales</taxon>
        <taxon>Maricaulaceae</taxon>
        <taxon>Maricaulis</taxon>
    </lineage>
</organism>
<dbReference type="PROSITE" id="PS50930">
    <property type="entry name" value="HTH_LYTTR"/>
    <property type="match status" value="1"/>
</dbReference>
<name>Q0AKT6_MARMM</name>
<dbReference type="Gene3D" id="2.40.50.1020">
    <property type="entry name" value="LytTr DNA-binding domain"/>
    <property type="match status" value="1"/>
</dbReference>
<reference evidence="2 3" key="1">
    <citation type="submission" date="2006-08" db="EMBL/GenBank/DDBJ databases">
        <title>Complete sequence of Maricaulis maris MCS10.</title>
        <authorList>
            <consortium name="US DOE Joint Genome Institute"/>
            <person name="Copeland A."/>
            <person name="Lucas S."/>
            <person name="Lapidus A."/>
            <person name="Barry K."/>
            <person name="Detter J.C."/>
            <person name="Glavina del Rio T."/>
            <person name="Hammon N."/>
            <person name="Israni S."/>
            <person name="Dalin E."/>
            <person name="Tice H."/>
            <person name="Pitluck S."/>
            <person name="Saunders E."/>
            <person name="Brettin T."/>
            <person name="Bruce D."/>
            <person name="Han C."/>
            <person name="Tapia R."/>
            <person name="Gilna P."/>
            <person name="Schmutz J."/>
            <person name="Larimer F."/>
            <person name="Land M."/>
            <person name="Hauser L."/>
            <person name="Kyrpides N."/>
            <person name="Mikhailova N."/>
            <person name="Viollier P."/>
            <person name="Stephens C."/>
            <person name="Richardson P."/>
        </authorList>
    </citation>
    <scope>NUCLEOTIDE SEQUENCE [LARGE SCALE GENOMIC DNA]</scope>
    <source>
        <strain evidence="2 3">MCS10</strain>
    </source>
</reference>
<proteinExistence type="predicted"/>
<accession>Q0AKT6</accession>
<dbReference type="Pfam" id="PF04397">
    <property type="entry name" value="LytTR"/>
    <property type="match status" value="1"/>
</dbReference>
<keyword evidence="3" id="KW-1185">Reference proteome</keyword>
<dbReference type="eggNOG" id="COG3279">
    <property type="taxonomic scope" value="Bacteria"/>
</dbReference>
<evidence type="ECO:0000313" key="3">
    <source>
        <dbReference type="Proteomes" id="UP000001964"/>
    </source>
</evidence>
<dbReference type="SMART" id="SM00850">
    <property type="entry name" value="LytTR"/>
    <property type="match status" value="1"/>
</dbReference>
<dbReference type="GO" id="GO:0003677">
    <property type="term" value="F:DNA binding"/>
    <property type="evidence" value="ECO:0007669"/>
    <property type="project" value="InterPro"/>
</dbReference>
<dbReference type="RefSeq" id="WP_011644751.1">
    <property type="nucleotide sequence ID" value="NC_008347.1"/>
</dbReference>
<dbReference type="HOGENOM" id="CLU_079621_0_0_5"/>
<dbReference type="STRING" id="394221.Mmar10_2826"/>
<protein>
    <submittedName>
        <fullName evidence="2">Response regulator receiver protein</fullName>
    </submittedName>
</protein>
<evidence type="ECO:0000313" key="2">
    <source>
        <dbReference type="EMBL" id="ABI67107.1"/>
    </source>
</evidence>
<feature type="domain" description="HTH LytTR-type" evidence="1">
    <location>
        <begin position="147"/>
        <end position="246"/>
    </location>
</feature>
<dbReference type="InterPro" id="IPR007492">
    <property type="entry name" value="LytTR_DNA-bd_dom"/>
</dbReference>
<sequence precursor="true">MMTRERLQSLLPSVAAILALGSFLSILGPYNSHQFGVPGVWFYWTGLMALGWVSGNLFSWLFERYLPDWPRAATGLALSILVSLPVFIGVTLIQALIGQPFPISVAPIVFFLVWVISAGVVTISILADRRSQSGDPTSDARPARALTDKLPPRLRRARLLALEAEDHYLRVHTDRGDALILMRLSDAIAAVEVLDGARTHRSWWVAREAVQTAERGDGRARLVLTDTLTAPVSRTYAPKLREAGWY</sequence>
<dbReference type="AlphaFoldDB" id="Q0AKT6"/>
<evidence type="ECO:0000259" key="1">
    <source>
        <dbReference type="PROSITE" id="PS50930"/>
    </source>
</evidence>
<gene>
    <name evidence="2" type="ordered locus">Mmar10_2826</name>
</gene>
<dbReference type="Proteomes" id="UP000001964">
    <property type="component" value="Chromosome"/>
</dbReference>
<dbReference type="KEGG" id="mmr:Mmar10_2826"/>